<evidence type="ECO:0000313" key="8">
    <source>
        <dbReference type="WBParaSite" id="ALUE_0002155001-mRNA-1"/>
    </source>
</evidence>
<dbReference type="PROSITE" id="PS51503">
    <property type="entry name" value="HIG1"/>
    <property type="match status" value="1"/>
</dbReference>
<evidence type="ECO:0000256" key="1">
    <source>
        <dbReference type="ARBA" id="ARBA00004325"/>
    </source>
</evidence>
<accession>A0A0M3IS22</accession>
<evidence type="ECO:0000313" key="7">
    <source>
        <dbReference type="Proteomes" id="UP000036681"/>
    </source>
</evidence>
<evidence type="ECO:0000256" key="2">
    <source>
        <dbReference type="ARBA" id="ARBA00022692"/>
    </source>
</evidence>
<dbReference type="Pfam" id="PF04588">
    <property type="entry name" value="HIG_1_N"/>
    <property type="match status" value="1"/>
</dbReference>
<dbReference type="AlphaFoldDB" id="A0A0M3IS22"/>
<protein>
    <submittedName>
        <fullName evidence="8">HIG1 domain-containing protein</fullName>
    </submittedName>
</protein>
<feature type="transmembrane region" description="Helical" evidence="5">
    <location>
        <begin position="65"/>
        <end position="85"/>
    </location>
</feature>
<feature type="domain" description="HIG1" evidence="6">
    <location>
        <begin position="37"/>
        <end position="128"/>
    </location>
</feature>
<dbReference type="GO" id="GO:0097250">
    <property type="term" value="P:mitochondrial respirasome assembly"/>
    <property type="evidence" value="ECO:0007669"/>
    <property type="project" value="TreeGrafter"/>
</dbReference>
<dbReference type="InterPro" id="IPR050355">
    <property type="entry name" value="RCF1"/>
</dbReference>
<organism evidence="7 8">
    <name type="scientific">Ascaris lumbricoides</name>
    <name type="common">Giant roundworm</name>
    <dbReference type="NCBI Taxonomy" id="6252"/>
    <lineage>
        <taxon>Eukaryota</taxon>
        <taxon>Metazoa</taxon>
        <taxon>Ecdysozoa</taxon>
        <taxon>Nematoda</taxon>
        <taxon>Chromadorea</taxon>
        <taxon>Rhabditida</taxon>
        <taxon>Spirurina</taxon>
        <taxon>Ascaridomorpha</taxon>
        <taxon>Ascaridoidea</taxon>
        <taxon>Ascarididae</taxon>
        <taxon>Ascaris</taxon>
    </lineage>
</organism>
<keyword evidence="2 5" id="KW-0812">Transmembrane</keyword>
<dbReference type="WBParaSite" id="ALUE_0002155001-mRNA-1">
    <property type="protein sequence ID" value="ALUE_0002155001-mRNA-1"/>
    <property type="gene ID" value="ALUE_0002155001"/>
</dbReference>
<evidence type="ECO:0000259" key="6">
    <source>
        <dbReference type="PROSITE" id="PS51503"/>
    </source>
</evidence>
<sequence>MSISPENVSSIERRNMQWRIKEIRRNENASFNAVPMIPREYARGVGEGGQLTEGSVWRNALNNPLVPLGMLATVGCLVGMCRATLQRNMMRAQLYMRGRVAAQFFTVCVLVGGALAYGNFDPSKFISHKKDAQSEANSTTHSEPI</sequence>
<reference evidence="8" key="1">
    <citation type="submission" date="2017-02" db="UniProtKB">
        <authorList>
            <consortium name="WormBaseParasite"/>
        </authorList>
    </citation>
    <scope>IDENTIFICATION</scope>
</reference>
<dbReference type="PANTHER" id="PTHR12297">
    <property type="entry name" value="HYPOXIA-INDUCBILE GENE 1 HIG1 -RELATED"/>
    <property type="match status" value="1"/>
</dbReference>
<name>A0A0M3IS22_ASCLU</name>
<dbReference type="PANTHER" id="PTHR12297:SF18">
    <property type="entry name" value="HIG1 DOMAIN FAMILY MEMBER 2A"/>
    <property type="match status" value="1"/>
</dbReference>
<dbReference type="GO" id="GO:0031966">
    <property type="term" value="C:mitochondrial membrane"/>
    <property type="evidence" value="ECO:0007669"/>
    <property type="project" value="UniProtKB-SubCell"/>
</dbReference>
<keyword evidence="4 5" id="KW-0472">Membrane</keyword>
<evidence type="ECO:0000256" key="4">
    <source>
        <dbReference type="ARBA" id="ARBA00023136"/>
    </source>
</evidence>
<evidence type="ECO:0000256" key="3">
    <source>
        <dbReference type="ARBA" id="ARBA00022989"/>
    </source>
</evidence>
<keyword evidence="3 5" id="KW-1133">Transmembrane helix</keyword>
<keyword evidence="7" id="KW-1185">Reference proteome</keyword>
<comment type="subcellular location">
    <subcellularLocation>
        <location evidence="1">Mitochondrion membrane</location>
    </subcellularLocation>
</comment>
<dbReference type="Gene3D" id="6.10.140.1320">
    <property type="match status" value="1"/>
</dbReference>
<dbReference type="InterPro" id="IPR007667">
    <property type="entry name" value="Hypoxia_induced_domain"/>
</dbReference>
<evidence type="ECO:0000256" key="5">
    <source>
        <dbReference type="SAM" id="Phobius"/>
    </source>
</evidence>
<dbReference type="Proteomes" id="UP000036681">
    <property type="component" value="Unplaced"/>
</dbReference>
<feature type="transmembrane region" description="Helical" evidence="5">
    <location>
        <begin position="100"/>
        <end position="120"/>
    </location>
</feature>
<proteinExistence type="predicted"/>